<sequence>MRCVAAIRSDTDRIIDDKVPQLNIGISPGGWFAQLEVAGEVMSCTGEGLNPSGRWLLPILEATRYRSLASYKRVLLQTMDTT</sequence>
<dbReference type="RefSeq" id="XP_058333886.1">
    <property type="nucleotide sequence ID" value="XM_058470745.1"/>
</dbReference>
<dbReference type="EMBL" id="JAPQKS010000002">
    <property type="protein sequence ID" value="KAJ5246465.1"/>
    <property type="molecule type" value="Genomic_DNA"/>
</dbReference>
<dbReference type="AlphaFoldDB" id="A0A9W9PGT9"/>
<proteinExistence type="predicted"/>
<protein>
    <submittedName>
        <fullName evidence="1">Uncharacterized protein</fullName>
    </submittedName>
</protein>
<dbReference type="Proteomes" id="UP001150941">
    <property type="component" value="Unassembled WGS sequence"/>
</dbReference>
<evidence type="ECO:0000313" key="1">
    <source>
        <dbReference type="EMBL" id="KAJ5246465.1"/>
    </source>
</evidence>
<organism evidence="1 2">
    <name type="scientific">Penicillium chermesinum</name>
    <dbReference type="NCBI Taxonomy" id="63820"/>
    <lineage>
        <taxon>Eukaryota</taxon>
        <taxon>Fungi</taxon>
        <taxon>Dikarya</taxon>
        <taxon>Ascomycota</taxon>
        <taxon>Pezizomycotina</taxon>
        <taxon>Eurotiomycetes</taxon>
        <taxon>Eurotiomycetidae</taxon>
        <taxon>Eurotiales</taxon>
        <taxon>Aspergillaceae</taxon>
        <taxon>Penicillium</taxon>
    </lineage>
</organism>
<evidence type="ECO:0000313" key="2">
    <source>
        <dbReference type="Proteomes" id="UP001150941"/>
    </source>
</evidence>
<comment type="caution">
    <text evidence="1">The sequence shown here is derived from an EMBL/GenBank/DDBJ whole genome shotgun (WGS) entry which is preliminary data.</text>
</comment>
<dbReference type="GeneID" id="83198048"/>
<reference evidence="1" key="1">
    <citation type="submission" date="2022-11" db="EMBL/GenBank/DDBJ databases">
        <authorList>
            <person name="Petersen C."/>
        </authorList>
    </citation>
    <scope>NUCLEOTIDE SEQUENCE</scope>
    <source>
        <strain evidence="1">IBT 19713</strain>
    </source>
</reference>
<name>A0A9W9PGT9_9EURO</name>
<accession>A0A9W9PGT9</accession>
<reference evidence="1" key="2">
    <citation type="journal article" date="2023" name="IMA Fungus">
        <title>Comparative genomic study of the Penicillium genus elucidates a diverse pangenome and 15 lateral gene transfer events.</title>
        <authorList>
            <person name="Petersen C."/>
            <person name="Sorensen T."/>
            <person name="Nielsen M.R."/>
            <person name="Sondergaard T.E."/>
            <person name="Sorensen J.L."/>
            <person name="Fitzpatrick D.A."/>
            <person name="Frisvad J.C."/>
            <person name="Nielsen K.L."/>
        </authorList>
    </citation>
    <scope>NUCLEOTIDE SEQUENCE</scope>
    <source>
        <strain evidence="1">IBT 19713</strain>
    </source>
</reference>
<gene>
    <name evidence="1" type="ORF">N7468_001448</name>
</gene>
<keyword evidence="2" id="KW-1185">Reference proteome</keyword>
<dbReference type="OrthoDB" id="3592035at2759"/>